<name>A0ABS6BIM4_9SPHN</name>
<dbReference type="RefSeq" id="WP_216322518.1">
    <property type="nucleotide sequence ID" value="NZ_JAHKRT010000003.1"/>
</dbReference>
<accession>A0ABS6BIM4</accession>
<dbReference type="InterPro" id="IPR027275">
    <property type="entry name" value="PRC-brl_dom"/>
</dbReference>
<evidence type="ECO:0000313" key="3">
    <source>
        <dbReference type="Proteomes" id="UP000776276"/>
    </source>
</evidence>
<protein>
    <submittedName>
        <fullName evidence="2">PRC-barrel domain-containing protein</fullName>
    </submittedName>
</protein>
<proteinExistence type="predicted"/>
<comment type="caution">
    <text evidence="2">The sequence shown here is derived from an EMBL/GenBank/DDBJ whole genome shotgun (WGS) entry which is preliminary data.</text>
</comment>
<keyword evidence="3" id="KW-1185">Reference proteome</keyword>
<dbReference type="EMBL" id="JAHKRT010000003">
    <property type="protein sequence ID" value="MBU3077666.1"/>
    <property type="molecule type" value="Genomic_DNA"/>
</dbReference>
<dbReference type="PANTHER" id="PTHR36505">
    <property type="entry name" value="BLR1072 PROTEIN"/>
    <property type="match status" value="1"/>
</dbReference>
<dbReference type="Proteomes" id="UP000776276">
    <property type="component" value="Unassembled WGS sequence"/>
</dbReference>
<evidence type="ECO:0000259" key="1">
    <source>
        <dbReference type="Pfam" id="PF05239"/>
    </source>
</evidence>
<evidence type="ECO:0000313" key="2">
    <source>
        <dbReference type="EMBL" id="MBU3077666.1"/>
    </source>
</evidence>
<feature type="domain" description="PRC-barrel" evidence="1">
    <location>
        <begin position="23"/>
        <end position="94"/>
    </location>
</feature>
<gene>
    <name evidence="2" type="ORF">KOF26_07270</name>
</gene>
<dbReference type="Pfam" id="PF05239">
    <property type="entry name" value="PRC"/>
    <property type="match status" value="1"/>
</dbReference>
<reference evidence="2 3" key="1">
    <citation type="submission" date="2021-06" db="EMBL/GenBank/DDBJ databases">
        <title>Sphingomonas sp. XMGL2, whole genome shotgun sequencing project.</title>
        <authorList>
            <person name="Zhao G."/>
            <person name="Shen L."/>
        </authorList>
    </citation>
    <scope>NUCLEOTIDE SEQUENCE [LARGE SCALE GENOMIC DNA]</scope>
    <source>
        <strain evidence="2 3">XMGL2</strain>
    </source>
</reference>
<organism evidence="2 3">
    <name type="scientific">Sphingomonas quercus</name>
    <dbReference type="NCBI Taxonomy" id="2842451"/>
    <lineage>
        <taxon>Bacteria</taxon>
        <taxon>Pseudomonadati</taxon>
        <taxon>Pseudomonadota</taxon>
        <taxon>Alphaproteobacteria</taxon>
        <taxon>Sphingomonadales</taxon>
        <taxon>Sphingomonadaceae</taxon>
        <taxon>Sphingomonas</taxon>
    </lineage>
</organism>
<sequence>MPTNPETYPNSGAGQAPLAFTGDMRGMEVHGRDGNKIGTIDRLVLDKMTGEVAFVVLSSGGFLGLGQAYHPIPWPAFRYDSRRDGYVVAIDKRLLEGSPTYRPDTAPVFDEVYGQRVREYYRASLDGAS</sequence>
<dbReference type="PANTHER" id="PTHR36505:SF1">
    <property type="entry name" value="BLR1072 PROTEIN"/>
    <property type="match status" value="1"/>
</dbReference>